<proteinExistence type="predicted"/>
<dbReference type="Proteomes" id="UP000316079">
    <property type="component" value="Unassembled WGS sequence"/>
</dbReference>
<organism evidence="2 3">
    <name type="scientific">Danionella cerebrum</name>
    <dbReference type="NCBI Taxonomy" id="2873325"/>
    <lineage>
        <taxon>Eukaryota</taxon>
        <taxon>Metazoa</taxon>
        <taxon>Chordata</taxon>
        <taxon>Craniata</taxon>
        <taxon>Vertebrata</taxon>
        <taxon>Euteleostomi</taxon>
        <taxon>Actinopterygii</taxon>
        <taxon>Neopterygii</taxon>
        <taxon>Teleostei</taxon>
        <taxon>Ostariophysi</taxon>
        <taxon>Cypriniformes</taxon>
        <taxon>Danionidae</taxon>
        <taxon>Danioninae</taxon>
        <taxon>Danionella</taxon>
    </lineage>
</organism>
<evidence type="ECO:0000313" key="2">
    <source>
        <dbReference type="EMBL" id="TRZ03678.1"/>
    </source>
</evidence>
<dbReference type="AlphaFoldDB" id="A0A553RNC8"/>
<evidence type="ECO:0000256" key="1">
    <source>
        <dbReference type="SAM" id="MobiDB-lite"/>
    </source>
</evidence>
<comment type="caution">
    <text evidence="2">The sequence shown here is derived from an EMBL/GenBank/DDBJ whole genome shotgun (WGS) entry which is preliminary data.</text>
</comment>
<dbReference type="EMBL" id="SRMA01004497">
    <property type="protein sequence ID" value="TRZ03678.1"/>
    <property type="molecule type" value="Genomic_DNA"/>
</dbReference>
<sequence length="75" mass="8778">QHVVQSCARMMTLDQFITEPLWDTSALCPEEREMEYLEKHWLSTVGSPSSRIDRAQFSNERNLPKPEIQGFSTRH</sequence>
<dbReference type="OrthoDB" id="9971371at2759"/>
<reference evidence="2 3" key="1">
    <citation type="journal article" date="2019" name="Sci. Data">
        <title>Hybrid genome assembly and annotation of Danionella translucida.</title>
        <authorList>
            <person name="Kadobianskyi M."/>
            <person name="Schulze L."/>
            <person name="Schuelke M."/>
            <person name="Judkewitz B."/>
        </authorList>
    </citation>
    <scope>NUCLEOTIDE SEQUENCE [LARGE SCALE GENOMIC DNA]</scope>
    <source>
        <strain evidence="2 3">Bolton</strain>
    </source>
</reference>
<keyword evidence="3" id="KW-1185">Reference proteome</keyword>
<feature type="region of interest" description="Disordered" evidence="1">
    <location>
        <begin position="47"/>
        <end position="75"/>
    </location>
</feature>
<protein>
    <submittedName>
        <fullName evidence="2">Uncharacterized protein</fullName>
    </submittedName>
</protein>
<feature type="non-terminal residue" evidence="2">
    <location>
        <position position="1"/>
    </location>
</feature>
<accession>A0A553RNC8</accession>
<feature type="compositionally biased region" description="Polar residues" evidence="1">
    <location>
        <begin position="47"/>
        <end position="61"/>
    </location>
</feature>
<name>A0A553RNC8_9TELE</name>
<gene>
    <name evidence="2" type="ORF">DNTS_032813</name>
</gene>
<evidence type="ECO:0000313" key="3">
    <source>
        <dbReference type="Proteomes" id="UP000316079"/>
    </source>
</evidence>